<dbReference type="InterPro" id="IPR026777">
    <property type="entry name" value="PRM1"/>
</dbReference>
<dbReference type="AlphaFoldDB" id="A0A179I586"/>
<feature type="compositionally biased region" description="Basic and acidic residues" evidence="11">
    <location>
        <begin position="687"/>
        <end position="696"/>
    </location>
</feature>
<dbReference type="EMBL" id="LUKN01003195">
    <property type="protein sequence ID" value="OAQ97855.1"/>
    <property type="molecule type" value="Genomic_DNA"/>
</dbReference>
<dbReference type="GO" id="GO:0005886">
    <property type="term" value="C:plasma membrane"/>
    <property type="evidence" value="ECO:0007669"/>
    <property type="project" value="UniProtKB-SubCell"/>
</dbReference>
<comment type="caution">
    <text evidence="12">The sequence shown here is derived from an EMBL/GenBank/DDBJ whole genome shotgun (WGS) entry which is preliminary data.</text>
</comment>
<feature type="transmembrane region" description="Helical" evidence="10">
    <location>
        <begin position="137"/>
        <end position="160"/>
    </location>
</feature>
<comment type="function">
    <text evidence="1 10">Involved in cell fusion during mating by stabilizing the plasma membrane fusion event.</text>
</comment>
<feature type="region of interest" description="Disordered" evidence="11">
    <location>
        <begin position="1"/>
        <end position="37"/>
    </location>
</feature>
<dbReference type="GO" id="GO:0032220">
    <property type="term" value="P:plasma membrane fusion involved in cytogamy"/>
    <property type="evidence" value="ECO:0007669"/>
    <property type="project" value="TreeGrafter"/>
</dbReference>
<feature type="compositionally biased region" description="Basic and acidic residues" evidence="11">
    <location>
        <begin position="20"/>
        <end position="35"/>
    </location>
</feature>
<keyword evidence="9" id="KW-0325">Glycoprotein</keyword>
<keyword evidence="4 10" id="KW-1003">Cell membrane</keyword>
<feature type="transmembrane region" description="Helical" evidence="10">
    <location>
        <begin position="611"/>
        <end position="630"/>
    </location>
</feature>
<evidence type="ECO:0000256" key="1">
    <source>
        <dbReference type="ARBA" id="ARBA00002512"/>
    </source>
</evidence>
<comment type="subcellular location">
    <subcellularLocation>
        <location evidence="2 10">Cell membrane</location>
        <topology evidence="2 10">Multi-pass membrane protein</topology>
    </subcellularLocation>
</comment>
<dbReference type="Proteomes" id="UP000243081">
    <property type="component" value="Unassembled WGS sequence"/>
</dbReference>
<organism evidence="12 13">
    <name type="scientific">Cordyceps confragosa</name>
    <name type="common">Lecanicillium lecanii</name>
    <dbReference type="NCBI Taxonomy" id="2714763"/>
    <lineage>
        <taxon>Eukaryota</taxon>
        <taxon>Fungi</taxon>
        <taxon>Dikarya</taxon>
        <taxon>Ascomycota</taxon>
        <taxon>Pezizomycotina</taxon>
        <taxon>Sordariomycetes</taxon>
        <taxon>Hypocreomycetidae</taxon>
        <taxon>Hypocreales</taxon>
        <taxon>Cordycipitaceae</taxon>
        <taxon>Akanthomyces</taxon>
    </lineage>
</organism>
<proteinExistence type="inferred from homology"/>
<evidence type="ECO:0000256" key="8">
    <source>
        <dbReference type="ARBA" id="ARBA00023136"/>
    </source>
</evidence>
<evidence type="ECO:0000256" key="7">
    <source>
        <dbReference type="ARBA" id="ARBA00022989"/>
    </source>
</evidence>
<comment type="similarity">
    <text evidence="3 10">Belongs to the PRM1 family.</text>
</comment>
<evidence type="ECO:0000256" key="2">
    <source>
        <dbReference type="ARBA" id="ARBA00004651"/>
    </source>
</evidence>
<evidence type="ECO:0000256" key="3">
    <source>
        <dbReference type="ARBA" id="ARBA00010780"/>
    </source>
</evidence>
<keyword evidence="5 10" id="KW-0812">Transmembrane</keyword>
<reference evidence="12 13" key="1">
    <citation type="submission" date="2016-03" db="EMBL/GenBank/DDBJ databases">
        <title>Fine-scale spatial genetic structure of a fungal parasite of coffee scale insects.</title>
        <authorList>
            <person name="Jackson D."/>
            <person name="Zemenick K.A."/>
            <person name="Malloure B."/>
            <person name="Quandt C.A."/>
            <person name="James T.Y."/>
        </authorList>
    </citation>
    <scope>NUCLEOTIDE SEQUENCE [LARGE SCALE GENOMIC DNA]</scope>
    <source>
        <strain evidence="12 13">UM487</strain>
    </source>
</reference>
<evidence type="ECO:0000256" key="11">
    <source>
        <dbReference type="SAM" id="MobiDB-lite"/>
    </source>
</evidence>
<gene>
    <name evidence="12" type="ORF">LLEC1_00020</name>
</gene>
<feature type="compositionally biased region" description="Basic and acidic residues" evidence="11">
    <location>
        <begin position="1"/>
        <end position="11"/>
    </location>
</feature>
<protein>
    <recommendedName>
        <fullName evidence="10">Plasma membrane fusion protein PRM1</fullName>
    </recommendedName>
</protein>
<name>A0A179I586_CORDF</name>
<keyword evidence="8 10" id="KW-0472">Membrane</keyword>
<feature type="region of interest" description="Disordered" evidence="11">
    <location>
        <begin position="637"/>
        <end position="704"/>
    </location>
</feature>
<feature type="transmembrane region" description="Helical" evidence="10">
    <location>
        <begin position="62"/>
        <end position="80"/>
    </location>
</feature>
<keyword evidence="7 10" id="KW-1133">Transmembrane helix</keyword>
<evidence type="ECO:0000313" key="12">
    <source>
        <dbReference type="EMBL" id="OAQ97855.1"/>
    </source>
</evidence>
<dbReference type="OMA" id="NVFGWVN"/>
<dbReference type="PANTHER" id="PTHR31030">
    <property type="entry name" value="PLASMA MEMBRANE FUSION PROTEIN PRM1"/>
    <property type="match status" value="1"/>
</dbReference>
<evidence type="ECO:0000313" key="13">
    <source>
        <dbReference type="Proteomes" id="UP000243081"/>
    </source>
</evidence>
<keyword evidence="13" id="KW-1185">Reference proteome</keyword>
<feature type="transmembrane region" description="Helical" evidence="10">
    <location>
        <begin position="329"/>
        <end position="349"/>
    </location>
</feature>
<evidence type="ECO:0000256" key="5">
    <source>
        <dbReference type="ARBA" id="ARBA00022692"/>
    </source>
</evidence>
<dbReference type="GO" id="GO:0043332">
    <property type="term" value="C:mating projection tip"/>
    <property type="evidence" value="ECO:0007669"/>
    <property type="project" value="UniProtKB-UniRule"/>
</dbReference>
<feature type="transmembrane region" description="Helical" evidence="10">
    <location>
        <begin position="414"/>
        <end position="435"/>
    </location>
</feature>
<keyword evidence="6 10" id="KW-0184">Conjugation</keyword>
<accession>A0A179I586</accession>
<evidence type="ECO:0000256" key="9">
    <source>
        <dbReference type="ARBA" id="ARBA00023180"/>
    </source>
</evidence>
<evidence type="ECO:0000256" key="6">
    <source>
        <dbReference type="ARBA" id="ARBA00022971"/>
    </source>
</evidence>
<evidence type="ECO:0000256" key="4">
    <source>
        <dbReference type="ARBA" id="ARBA00022475"/>
    </source>
</evidence>
<sequence>MFSSQKRDDHASYPAVPHSLRSDPYETLDHPRNPDSRPVAYSKITPYLGIRARMSQIWINRWTILLLLVLLRVVILIAQLKDNVGDAKTKALSACSKVEDVGSAMASMPHYLSVGVNSLAAKGMQEAVHGMVKMLDLIMQAVPAIIIFYINFLVATYTCLITAMVHGSLDVVASVTKDATKAFNDVIDGATKEIQDISGDLESGINKITKSIQNSVFGKLIPDIPKVDFSKPVDKLKGFDLNSDDFVKDVQKLNKDLPTFEEVQNLTSQAVSFPFKLVREAMNETYGNWTFKKDVFPLAQKKKMTFCSDNDTLSNFFQKLFDLIHKARIIFLVVLSLLAVLAIVPMAAFEMYRWKRQQKHSELIEKNRFDPMDVIYIASRPLTSRVGIKIGSRLRGDRKVLMRWCVAYATSPPALFVLSLAIAGFFSCFCQWILLRAVQKEVPEITEKVGAFAGNVVKSLEQVSVDWANDANGVVIGFNNDINKDVLGYVTNATDAVNNTINTFMDTMEEGLETVFNGTILLDPIKSVLHCVIGIKIENVQKGLTWVHDNAHVDFPQFPTDMFSQGANDSISGDSDLNTFLSSPSSVTTDEVSGAIKHVVNWLLNNIIQEALISTGILLVYIIVVLLGVVRTLAGMASPGAGKSQEAMRYTGDDRPPLAPRSPQSSGAANGQFGDFGDQAARPRHVPMQEKGEAYGHHGQGGTF</sequence>
<dbReference type="PANTHER" id="PTHR31030:SF1">
    <property type="entry name" value="PLASMA MEMBRANE FUSION PROTEIN PRM1"/>
    <property type="match status" value="1"/>
</dbReference>
<dbReference type="OrthoDB" id="5356111at2759"/>
<evidence type="ECO:0000256" key="10">
    <source>
        <dbReference type="RuleBase" id="RU366035"/>
    </source>
</evidence>